<keyword evidence="1" id="KW-1133">Transmembrane helix</keyword>
<reference evidence="3" key="1">
    <citation type="submission" date="2024-04" db="UniProtKB">
        <authorList>
            <consortium name="EnsemblMetazoa"/>
        </authorList>
    </citation>
    <scope>IDENTIFICATION</scope>
    <source>
        <strain evidence="3">EBRO</strain>
    </source>
</reference>
<keyword evidence="1" id="KW-0812">Transmembrane</keyword>
<dbReference type="InterPro" id="IPR001660">
    <property type="entry name" value="SAM"/>
</dbReference>
<dbReference type="Pfam" id="PF07647">
    <property type="entry name" value="SAM_2"/>
    <property type="match status" value="1"/>
</dbReference>
<keyword evidence="1" id="KW-0472">Membrane</keyword>
<sequence>MEQKESENEDNCISTEYYDPVAIVLSSLNYNTENLTDNLRKCAVTYDQLSGLVEEDLRLMGMTKSNAIEEILAEISQLSNQKRMYDSVIRNEFAPGEYAQTVSKNSAAHLQTMNLFLNILQSKLELFFPNNILLEDTIYSSEWSLKLCDKINAKLNEIEGVIKEEKELKRTKISARKIGVSLILLSGAIALTICCTKRGPKLL</sequence>
<dbReference type="Proteomes" id="UP000075880">
    <property type="component" value="Unassembled WGS sequence"/>
</dbReference>
<dbReference type="EnsemblMetazoa" id="ENSAATROPT000011">
    <property type="protein sequence ID" value="ENSAATROPP000010"/>
    <property type="gene ID" value="ENSAATROPG000006"/>
</dbReference>
<name>A0AAG5CMG6_ANOAO</name>
<dbReference type="AlphaFoldDB" id="A0AAG5CMG6"/>
<evidence type="ECO:0000259" key="2">
    <source>
        <dbReference type="Pfam" id="PF07647"/>
    </source>
</evidence>
<accession>A0AAG5CMG6</accession>
<evidence type="ECO:0000313" key="3">
    <source>
        <dbReference type="EnsemblMetazoa" id="ENSAATROPP000010"/>
    </source>
</evidence>
<evidence type="ECO:0000256" key="1">
    <source>
        <dbReference type="SAM" id="Phobius"/>
    </source>
</evidence>
<keyword evidence="4" id="KW-1185">Reference proteome</keyword>
<evidence type="ECO:0000313" key="4">
    <source>
        <dbReference type="Proteomes" id="UP000075880"/>
    </source>
</evidence>
<feature type="transmembrane region" description="Helical" evidence="1">
    <location>
        <begin position="178"/>
        <end position="196"/>
    </location>
</feature>
<feature type="domain" description="SAM" evidence="2">
    <location>
        <begin position="25"/>
        <end position="78"/>
    </location>
</feature>
<protein>
    <recommendedName>
        <fullName evidence="2">SAM domain-containing protein</fullName>
    </recommendedName>
</protein>
<organism evidence="3 4">
    <name type="scientific">Anopheles atroparvus</name>
    <name type="common">European mosquito</name>
    <dbReference type="NCBI Taxonomy" id="41427"/>
    <lineage>
        <taxon>Eukaryota</taxon>
        <taxon>Metazoa</taxon>
        <taxon>Ecdysozoa</taxon>
        <taxon>Arthropoda</taxon>
        <taxon>Hexapoda</taxon>
        <taxon>Insecta</taxon>
        <taxon>Pterygota</taxon>
        <taxon>Neoptera</taxon>
        <taxon>Endopterygota</taxon>
        <taxon>Diptera</taxon>
        <taxon>Nematocera</taxon>
        <taxon>Culicoidea</taxon>
        <taxon>Culicidae</taxon>
        <taxon>Anophelinae</taxon>
        <taxon>Anopheles</taxon>
    </lineage>
</organism>
<proteinExistence type="predicted"/>